<dbReference type="AlphaFoldDB" id="A0A1H1XAB4"/>
<dbReference type="NCBIfam" id="TIGR00172">
    <property type="entry name" value="maf"/>
    <property type="match status" value="1"/>
</dbReference>
<dbReference type="GO" id="GO:0009117">
    <property type="term" value="P:nucleotide metabolic process"/>
    <property type="evidence" value="ECO:0007669"/>
    <property type="project" value="UniProtKB-KW"/>
</dbReference>
<keyword evidence="5" id="KW-1185">Reference proteome</keyword>
<comment type="subcellular location">
    <subcellularLocation>
        <location evidence="3">Cytoplasm</location>
    </subcellularLocation>
</comment>
<comment type="catalytic activity">
    <reaction evidence="3">
        <text>a ribonucleoside 5'-triphosphate + H2O = a ribonucleoside 5'-phosphate + diphosphate + H(+)</text>
        <dbReference type="Rhea" id="RHEA:23996"/>
        <dbReference type="ChEBI" id="CHEBI:15377"/>
        <dbReference type="ChEBI" id="CHEBI:15378"/>
        <dbReference type="ChEBI" id="CHEBI:33019"/>
        <dbReference type="ChEBI" id="CHEBI:58043"/>
        <dbReference type="ChEBI" id="CHEBI:61557"/>
        <dbReference type="EC" id="3.6.1.9"/>
    </reaction>
</comment>
<keyword evidence="3" id="KW-0546">Nucleotide metabolism</keyword>
<dbReference type="HAMAP" id="MF_00528">
    <property type="entry name" value="Maf"/>
    <property type="match status" value="1"/>
</dbReference>
<dbReference type="InterPro" id="IPR003697">
    <property type="entry name" value="Maf-like"/>
</dbReference>
<dbReference type="RefSeq" id="WP_091527170.1">
    <property type="nucleotide sequence ID" value="NZ_LT629772.1"/>
</dbReference>
<keyword evidence="2 3" id="KW-0378">Hydrolase</keyword>
<evidence type="ECO:0000256" key="2">
    <source>
        <dbReference type="ARBA" id="ARBA00022801"/>
    </source>
</evidence>
<dbReference type="STRING" id="630515.SAMN04489812_3985"/>
<sequence length="204" mass="21242">MVGLVLASQSPARLATLRSAGVEPEVIVSGVDESVITDTDPAGLALALAELKARAVADQLTQRPRATPTLVVGCDSVLELDGASYGKPHEPRVAVERWHAMRGNKGVLHTGHFLVKIIDGQQVYAAGRGAATVVHFADLSDAEIEAYVGTGEPLAVAGSFTLDGLGGPFVTGIEGDPHNVVGISLPVLREMIIGAGHSWPELWS</sequence>
<feature type="active site" description="Proton acceptor" evidence="3">
    <location>
        <position position="75"/>
    </location>
</feature>
<accession>A0A1H1XAB4</accession>
<keyword evidence="3" id="KW-0963">Cytoplasm</keyword>
<name>A0A1H1XAB4_9ACTN</name>
<gene>
    <name evidence="4" type="ORF">SAMN04489812_3985</name>
</gene>
<comment type="similarity">
    <text evidence="3">Belongs to the Maf family.</text>
</comment>
<dbReference type="CDD" id="cd00555">
    <property type="entry name" value="Maf"/>
    <property type="match status" value="1"/>
</dbReference>
<dbReference type="EC" id="3.6.1.9" evidence="3"/>
<dbReference type="GO" id="GO:0005737">
    <property type="term" value="C:cytoplasm"/>
    <property type="evidence" value="ECO:0007669"/>
    <property type="project" value="UniProtKB-SubCell"/>
</dbReference>
<reference evidence="4 5" key="1">
    <citation type="submission" date="2016-10" db="EMBL/GenBank/DDBJ databases">
        <authorList>
            <person name="de Groot N.N."/>
        </authorList>
    </citation>
    <scope>NUCLEOTIDE SEQUENCE [LARGE SCALE GENOMIC DNA]</scope>
    <source>
        <strain evidence="4 5">DSM 21800</strain>
    </source>
</reference>
<proteinExistence type="inferred from homology"/>
<evidence type="ECO:0000313" key="5">
    <source>
        <dbReference type="Proteomes" id="UP000199103"/>
    </source>
</evidence>
<comment type="function">
    <text evidence="3">Nucleoside triphosphate pyrophosphatase. May have a dual role in cell division arrest and in preventing the incorporation of modified nucleotides into cellular nucleic acids.</text>
</comment>
<evidence type="ECO:0000256" key="3">
    <source>
        <dbReference type="HAMAP-Rule" id="MF_00528"/>
    </source>
</evidence>
<organism evidence="4 5">
    <name type="scientific">Microlunatus soli</name>
    <dbReference type="NCBI Taxonomy" id="630515"/>
    <lineage>
        <taxon>Bacteria</taxon>
        <taxon>Bacillati</taxon>
        <taxon>Actinomycetota</taxon>
        <taxon>Actinomycetes</taxon>
        <taxon>Propionibacteriales</taxon>
        <taxon>Propionibacteriaceae</taxon>
        <taxon>Microlunatus</taxon>
    </lineage>
</organism>
<evidence type="ECO:0000313" key="4">
    <source>
        <dbReference type="EMBL" id="SDT05941.1"/>
    </source>
</evidence>
<dbReference type="Proteomes" id="UP000199103">
    <property type="component" value="Chromosome I"/>
</dbReference>
<dbReference type="OrthoDB" id="3527985at2"/>
<dbReference type="Gene3D" id="3.90.950.10">
    <property type="match status" value="1"/>
</dbReference>
<dbReference type="InterPro" id="IPR029001">
    <property type="entry name" value="ITPase-like_fam"/>
</dbReference>
<dbReference type="GO" id="GO:0047429">
    <property type="term" value="F:nucleoside triphosphate diphosphatase activity"/>
    <property type="evidence" value="ECO:0007669"/>
    <property type="project" value="UniProtKB-EC"/>
</dbReference>
<comment type="caution">
    <text evidence="3">Lacks conserved residue(s) required for the propagation of feature annotation.</text>
</comment>
<dbReference type="SUPFAM" id="SSF52972">
    <property type="entry name" value="ITPase-like"/>
    <property type="match status" value="1"/>
</dbReference>
<dbReference type="EMBL" id="LT629772">
    <property type="protein sequence ID" value="SDT05941.1"/>
    <property type="molecule type" value="Genomic_DNA"/>
</dbReference>
<dbReference type="PIRSF" id="PIRSF006305">
    <property type="entry name" value="Maf"/>
    <property type="match status" value="1"/>
</dbReference>
<comment type="catalytic activity">
    <reaction evidence="3">
        <text>a 2'-deoxyribonucleoside 5'-triphosphate + H2O = a 2'-deoxyribonucleoside 5'-phosphate + diphosphate + H(+)</text>
        <dbReference type="Rhea" id="RHEA:44644"/>
        <dbReference type="ChEBI" id="CHEBI:15377"/>
        <dbReference type="ChEBI" id="CHEBI:15378"/>
        <dbReference type="ChEBI" id="CHEBI:33019"/>
        <dbReference type="ChEBI" id="CHEBI:61560"/>
        <dbReference type="ChEBI" id="CHEBI:65317"/>
        <dbReference type="EC" id="3.6.1.9"/>
    </reaction>
</comment>
<evidence type="ECO:0000256" key="1">
    <source>
        <dbReference type="ARBA" id="ARBA00001968"/>
    </source>
</evidence>
<dbReference type="PANTHER" id="PTHR43213">
    <property type="entry name" value="BIFUNCTIONAL DTTP/UTP PYROPHOSPHATASE/METHYLTRANSFERASE PROTEIN-RELATED"/>
    <property type="match status" value="1"/>
</dbReference>
<protein>
    <recommendedName>
        <fullName evidence="3">Nucleoside triphosphate pyrophosphatase</fullName>
        <ecNumber evidence="3">3.6.1.9</ecNumber>
    </recommendedName>
    <alternativeName>
        <fullName evidence="3">Nucleotide pyrophosphatase</fullName>
        <shortName evidence="3">Nucleotide PPase</shortName>
    </alternativeName>
</protein>
<dbReference type="PANTHER" id="PTHR43213:SF5">
    <property type="entry name" value="BIFUNCTIONAL DTTP_UTP PYROPHOSPHATASE_METHYLTRANSFERASE PROTEIN-RELATED"/>
    <property type="match status" value="1"/>
</dbReference>
<comment type="cofactor">
    <cofactor evidence="1 3">
        <name>a divalent metal cation</name>
        <dbReference type="ChEBI" id="CHEBI:60240"/>
    </cofactor>
</comment>
<dbReference type="Pfam" id="PF02545">
    <property type="entry name" value="Maf"/>
    <property type="match status" value="1"/>
</dbReference>